<keyword evidence="2" id="KW-1133">Transmembrane helix</keyword>
<evidence type="ECO:0000259" key="3">
    <source>
        <dbReference type="Pfam" id="PF04536"/>
    </source>
</evidence>
<dbReference type="InterPro" id="IPR007621">
    <property type="entry name" value="TPM_dom"/>
</dbReference>
<accession>A0ABS5UN29</accession>
<proteinExistence type="predicted"/>
<dbReference type="Pfam" id="PF04536">
    <property type="entry name" value="TPM_phosphatase"/>
    <property type="match status" value="1"/>
</dbReference>
<evidence type="ECO:0000256" key="2">
    <source>
        <dbReference type="SAM" id="Phobius"/>
    </source>
</evidence>
<evidence type="ECO:0000313" key="5">
    <source>
        <dbReference type="Proteomes" id="UP000773064"/>
    </source>
</evidence>
<comment type="caution">
    <text evidence="4">The sequence shown here is derived from an EMBL/GenBank/DDBJ whole genome shotgun (WGS) entry which is preliminary data.</text>
</comment>
<keyword evidence="5" id="KW-1185">Reference proteome</keyword>
<dbReference type="Proteomes" id="UP000773064">
    <property type="component" value="Unassembled WGS sequence"/>
</dbReference>
<organism evidence="4 5">
    <name type="scientific">Bifidobacterium santillanense</name>
    <dbReference type="NCBI Taxonomy" id="2809028"/>
    <lineage>
        <taxon>Bacteria</taxon>
        <taxon>Bacillati</taxon>
        <taxon>Actinomycetota</taxon>
        <taxon>Actinomycetes</taxon>
        <taxon>Bifidobacteriales</taxon>
        <taxon>Bifidobacteriaceae</taxon>
        <taxon>Bifidobacterium</taxon>
    </lineage>
</organism>
<dbReference type="Gene3D" id="3.10.310.50">
    <property type="match status" value="1"/>
</dbReference>
<feature type="region of interest" description="Disordered" evidence="1">
    <location>
        <begin position="174"/>
        <end position="251"/>
    </location>
</feature>
<feature type="compositionally biased region" description="Low complexity" evidence="1">
    <location>
        <begin position="180"/>
        <end position="197"/>
    </location>
</feature>
<dbReference type="EMBL" id="JAFEJS010000002">
    <property type="protein sequence ID" value="MBT1172279.1"/>
    <property type="molecule type" value="Genomic_DNA"/>
</dbReference>
<feature type="compositionally biased region" description="Basic and acidic residues" evidence="1">
    <location>
        <begin position="221"/>
        <end position="240"/>
    </location>
</feature>
<keyword evidence="2" id="KW-0812">Transmembrane</keyword>
<name>A0ABS5UN29_9BIFI</name>
<feature type="compositionally biased region" description="Basic residues" evidence="1">
    <location>
        <begin position="241"/>
        <end position="251"/>
    </location>
</feature>
<protein>
    <submittedName>
        <fullName evidence="4">TPM domain-containing protein</fullName>
    </submittedName>
</protein>
<feature type="transmembrane region" description="Helical" evidence="2">
    <location>
        <begin position="147"/>
        <end position="169"/>
    </location>
</feature>
<evidence type="ECO:0000313" key="4">
    <source>
        <dbReference type="EMBL" id="MBT1172279.1"/>
    </source>
</evidence>
<reference evidence="4 5" key="1">
    <citation type="journal article" date="2021" name="Environ. Microbiol.">
        <title>Genetic insights into the dark matter of the mammalian gut microbiota through targeted genome reconstruction.</title>
        <authorList>
            <person name="Lugli G.A."/>
            <person name="Alessandri G."/>
            <person name="Milani C."/>
            <person name="Viappiani A."/>
            <person name="Fontana F."/>
            <person name="Tarracchini C."/>
            <person name="Mancabelli L."/>
            <person name="Argentini C."/>
            <person name="Ruiz L."/>
            <person name="Margolles A."/>
            <person name="van Sinderen D."/>
            <person name="Turroni F."/>
            <person name="Ventura M."/>
        </authorList>
    </citation>
    <scope>NUCLEOTIDE SEQUENCE [LARGE SCALE GENOMIC DNA]</scope>
    <source>
        <strain evidence="4 5">MA2</strain>
    </source>
</reference>
<gene>
    <name evidence="4" type="ORF">JS528_02660</name>
</gene>
<sequence>MAVQTGTMTNKITDPQNLLGSNVSAVTDKIKETEETTGVHVRLQYVESFGTDAKPSTWASRALEATNPDPNTVLLAVASGDGNLVVAVSSNSDEWLRDEATVDELSKAATAPLAKQNDQNWSGAAIAMMNEIKQQKQTSTNSRTIRIGVIVMGVVLVLLVIVIVITVVVRRRRGGRKSSGGKTAKGGKASGRTPSSEPSERPGPSEPSEGETTMADLLGAIEKEGASGEKPMTRRELREARKGKRGFPRRK</sequence>
<feature type="domain" description="TPM" evidence="3">
    <location>
        <begin position="12"/>
        <end position="134"/>
    </location>
</feature>
<keyword evidence="2" id="KW-0472">Membrane</keyword>
<evidence type="ECO:0000256" key="1">
    <source>
        <dbReference type="SAM" id="MobiDB-lite"/>
    </source>
</evidence>